<dbReference type="Proteomes" id="UP000014070">
    <property type="component" value="Chromosome"/>
</dbReference>
<dbReference type="KEGG" id="mer:MMINT_05350"/>
<proteinExistence type="predicted"/>
<name>R9T5Q8_METII</name>
<dbReference type="HOGENOM" id="CLU_1801602_0_0_2"/>
<evidence type="ECO:0000313" key="1">
    <source>
        <dbReference type="EMBL" id="AGN25914.1"/>
    </source>
</evidence>
<dbReference type="EMBL" id="CP005934">
    <property type="protein sequence ID" value="AGN25914.1"/>
    <property type="molecule type" value="Genomic_DNA"/>
</dbReference>
<reference evidence="1 2" key="1">
    <citation type="journal article" date="2013" name="Genome Announc.">
        <title>Genome sequence of 'Candidatus Methanomassiliicoccus intestinalis' Issoire-Mx1, a third thermoplasmatales-related methanogenic archaeon from human feces.</title>
        <authorList>
            <person name="Borrel G."/>
            <person name="Harris H.M."/>
            <person name="Parisot N."/>
            <person name="Gaci N."/>
            <person name="Tottey W."/>
            <person name="Mihajlovski A."/>
            <person name="Deane J."/>
            <person name="Gribaldo S."/>
            <person name="Bardot O."/>
            <person name="Peyretaillade E."/>
            <person name="Peyret P."/>
            <person name="O'Toole P.W."/>
            <person name="Brugere J.F."/>
        </authorList>
    </citation>
    <scope>NUCLEOTIDE SEQUENCE [LARGE SCALE GENOMIC DNA]</scope>
    <source>
        <strain evidence="1 2">Issoire-Mx1</strain>
    </source>
</reference>
<keyword evidence="2" id="KW-1185">Reference proteome</keyword>
<protein>
    <submittedName>
        <fullName evidence="1">Uncharacterized protein</fullName>
    </submittedName>
</protein>
<organism evidence="1 2">
    <name type="scientific">Methanomassiliicoccus intestinalis (strain Issoire-Mx1)</name>
    <dbReference type="NCBI Taxonomy" id="1295009"/>
    <lineage>
        <taxon>Archaea</taxon>
        <taxon>Methanobacteriati</taxon>
        <taxon>Thermoplasmatota</taxon>
        <taxon>Thermoplasmata</taxon>
        <taxon>Methanomassiliicoccales</taxon>
        <taxon>Methanomassiliicoccaceae</taxon>
        <taxon>Methanomassiliicoccus</taxon>
    </lineage>
</organism>
<dbReference type="AlphaFoldDB" id="R9T5Q8"/>
<accession>R9T5Q8</accession>
<dbReference type="InParanoid" id="R9T5Q8"/>
<evidence type="ECO:0000313" key="2">
    <source>
        <dbReference type="Proteomes" id="UP000014070"/>
    </source>
</evidence>
<sequence>MPYHLLLLDIIRVSFGHHNIIILVNTPLLTMGSKVICMNEQVITTRQEDYRELNESLKAAIEKIRHDQTIDKIVEVVAFYEDSFLDNLRLDDENSCMSNIEFVNTISDQQWISYINYMQNLLSELTDSSADHQELNDLFDEVC</sequence>
<gene>
    <name evidence="1" type="ORF">MMINT_05350</name>
</gene>